<gene>
    <name evidence="4" type="ORF">SAMN05661086_00101</name>
</gene>
<feature type="signal peptide" evidence="2">
    <location>
        <begin position="1"/>
        <end position="21"/>
    </location>
</feature>
<name>A0A1I6HMT3_9FIRM</name>
<proteinExistence type="predicted"/>
<feature type="domain" description="Solute-binding protein family 3/N-terminal" evidence="3">
    <location>
        <begin position="44"/>
        <end position="272"/>
    </location>
</feature>
<keyword evidence="1 2" id="KW-0732">Signal</keyword>
<sequence length="291" mass="32891">MEKWKKAVFIVMIILVAGSLAGCNKETEESKEGGDTPTKDNPKVVEIAILDGMAPYTYQDENGDFQGYDYKFLEKCDELLEEYEFHYNAVDPDAGAAAVQAGTYALSCSAHFVTPAREENFLLSIPQSYYPVNLISRTEDSFTKFEDLDGQVVVPNPPNDGLYVVLYKMAEEFPNVKFSQEEVSEYVSYYDSCKGVANGTWDVWFGGKSMYDDIIAQEPMDLFCSDPVYCADCVVVINKEYEDLRDKLNECIVTLYQDGTLSELSKEWLGMDCFQVAEETGALYDYDSYKK</sequence>
<protein>
    <submittedName>
        <fullName evidence="4">Amino acid ABC transporter substrate-binding protein, PAAT family (TC 3.A.1.3.-)</fullName>
    </submittedName>
</protein>
<dbReference type="SUPFAM" id="SSF53850">
    <property type="entry name" value="Periplasmic binding protein-like II"/>
    <property type="match status" value="1"/>
</dbReference>
<keyword evidence="5" id="KW-1185">Reference proteome</keyword>
<evidence type="ECO:0000259" key="3">
    <source>
        <dbReference type="SMART" id="SM00062"/>
    </source>
</evidence>
<accession>A0A1I6HMT3</accession>
<dbReference type="InterPro" id="IPR001638">
    <property type="entry name" value="Solute-binding_3/MltF_N"/>
</dbReference>
<dbReference type="PANTHER" id="PTHR35936">
    <property type="entry name" value="MEMBRANE-BOUND LYTIC MUREIN TRANSGLYCOSYLASE F"/>
    <property type="match status" value="1"/>
</dbReference>
<dbReference type="AlphaFoldDB" id="A0A1I6HMT3"/>
<dbReference type="STRING" id="37658.SAMN05661086_00101"/>
<dbReference type="RefSeq" id="WP_242940419.1">
    <property type="nucleotide sequence ID" value="NZ_FOYZ01000001.1"/>
</dbReference>
<reference evidence="4 5" key="1">
    <citation type="submission" date="2016-10" db="EMBL/GenBank/DDBJ databases">
        <authorList>
            <person name="de Groot N.N."/>
        </authorList>
    </citation>
    <scope>NUCLEOTIDE SEQUENCE [LARGE SCALE GENOMIC DNA]</scope>
    <source>
        <strain evidence="4 5">743A</strain>
    </source>
</reference>
<evidence type="ECO:0000313" key="4">
    <source>
        <dbReference type="EMBL" id="SFR55647.1"/>
    </source>
</evidence>
<feature type="chain" id="PRO_5039077428" evidence="2">
    <location>
        <begin position="22"/>
        <end position="291"/>
    </location>
</feature>
<dbReference type="Proteomes" id="UP000199659">
    <property type="component" value="Unassembled WGS sequence"/>
</dbReference>
<organism evidence="4 5">
    <name type="scientific">Anaeromicropila populeti</name>
    <dbReference type="NCBI Taxonomy" id="37658"/>
    <lineage>
        <taxon>Bacteria</taxon>
        <taxon>Bacillati</taxon>
        <taxon>Bacillota</taxon>
        <taxon>Clostridia</taxon>
        <taxon>Lachnospirales</taxon>
        <taxon>Lachnospiraceae</taxon>
        <taxon>Anaeromicropila</taxon>
    </lineage>
</organism>
<dbReference type="SMART" id="SM00062">
    <property type="entry name" value="PBPb"/>
    <property type="match status" value="1"/>
</dbReference>
<evidence type="ECO:0000256" key="2">
    <source>
        <dbReference type="SAM" id="SignalP"/>
    </source>
</evidence>
<evidence type="ECO:0000256" key="1">
    <source>
        <dbReference type="ARBA" id="ARBA00022729"/>
    </source>
</evidence>
<dbReference type="EMBL" id="FOYZ01000001">
    <property type="protein sequence ID" value="SFR55647.1"/>
    <property type="molecule type" value="Genomic_DNA"/>
</dbReference>
<evidence type="ECO:0000313" key="5">
    <source>
        <dbReference type="Proteomes" id="UP000199659"/>
    </source>
</evidence>
<dbReference type="PROSITE" id="PS51257">
    <property type="entry name" value="PROKAR_LIPOPROTEIN"/>
    <property type="match status" value="1"/>
</dbReference>
<dbReference type="Gene3D" id="3.40.190.10">
    <property type="entry name" value="Periplasmic binding protein-like II"/>
    <property type="match status" value="2"/>
</dbReference>
<dbReference type="PANTHER" id="PTHR35936:SF19">
    <property type="entry name" value="AMINO-ACID-BINDING PROTEIN YXEM-RELATED"/>
    <property type="match status" value="1"/>
</dbReference>
<dbReference type="Pfam" id="PF00497">
    <property type="entry name" value="SBP_bac_3"/>
    <property type="match status" value="1"/>
</dbReference>